<feature type="domain" description="RNase H type-1" evidence="1">
    <location>
        <begin position="217"/>
        <end position="363"/>
    </location>
</feature>
<dbReference type="InterPro" id="IPR002156">
    <property type="entry name" value="RNaseH_domain"/>
</dbReference>
<comment type="caution">
    <text evidence="2">The sequence shown here is derived from an EMBL/GenBank/DDBJ whole genome shotgun (WGS) entry which is preliminary data.</text>
</comment>
<feature type="non-terminal residue" evidence="2">
    <location>
        <position position="1"/>
    </location>
</feature>
<name>A0A2I1HQP6_9GLOM</name>
<dbReference type="Pfam" id="PF00075">
    <property type="entry name" value="RNase_H"/>
    <property type="match status" value="1"/>
</dbReference>
<keyword evidence="3" id="KW-1185">Reference proteome</keyword>
<dbReference type="VEuPathDB" id="FungiDB:RhiirFUN_011969"/>
<dbReference type="GO" id="GO:0003676">
    <property type="term" value="F:nucleic acid binding"/>
    <property type="evidence" value="ECO:0007669"/>
    <property type="project" value="InterPro"/>
</dbReference>
<evidence type="ECO:0000313" key="2">
    <source>
        <dbReference type="EMBL" id="PKY61211.1"/>
    </source>
</evidence>
<proteinExistence type="predicted"/>
<dbReference type="VEuPathDB" id="FungiDB:RhiirA1_479964"/>
<dbReference type="AlphaFoldDB" id="A0A2I1HQP6"/>
<dbReference type="SUPFAM" id="SSF53098">
    <property type="entry name" value="Ribonuclease H-like"/>
    <property type="match status" value="1"/>
</dbReference>
<evidence type="ECO:0000259" key="1">
    <source>
        <dbReference type="PROSITE" id="PS50879"/>
    </source>
</evidence>
<dbReference type="Proteomes" id="UP000234323">
    <property type="component" value="Unassembled WGS sequence"/>
</dbReference>
<dbReference type="GO" id="GO:0004523">
    <property type="term" value="F:RNA-DNA hybrid ribonuclease activity"/>
    <property type="evidence" value="ECO:0007669"/>
    <property type="project" value="InterPro"/>
</dbReference>
<dbReference type="InterPro" id="IPR012337">
    <property type="entry name" value="RNaseH-like_sf"/>
</dbReference>
<dbReference type="EMBL" id="LLXI01005056">
    <property type="protein sequence ID" value="PKY61211.1"/>
    <property type="molecule type" value="Genomic_DNA"/>
</dbReference>
<dbReference type="PROSITE" id="PS50879">
    <property type="entry name" value="RNASE_H_1"/>
    <property type="match status" value="1"/>
</dbReference>
<dbReference type="Gene3D" id="3.30.420.10">
    <property type="entry name" value="Ribonuclease H-like superfamily/Ribonuclease H"/>
    <property type="match status" value="1"/>
</dbReference>
<sequence>QLASPCGKFLLSWTDLHYLRIVGKKGRIPAWFIYLKENVLISSVSSFFKINYVIKFSFTLVSPPLLDNSVPDGQYRPLWALSWDRITQALLVGRVCVTYSKKDFAIMSHWLPTSDVDSASFRPCPGCSLHVLKYASLSHIKRCCTSESCFFTAPLADTIAYPSKNAKVFATGRPIILSSSLRYATSLALSYFNRPPLILNNYDSTDHFSDNIDMSLPTSTKTIFTDGSFIASIPDSSPSMSYAWLTLDDDNLILESFSDIIPNTYPSALRSELAALLSAINALAPNSSVTINTDCASLISFWHEYICKPFIPKLLRQPNHLLWLSIKHLVDSRNLTITLCKVPAHDDCPYNNQVDLLAKRSFSSSQPSTPPIGFLRVPCIISFNNLPIDDNIRHFLKSIYDAMNLLKFSSLLRFSQLGPPDLFDWEIIYYWISCNNDFASHKNGQKGFLTFRLKILLDALPTLTLLQKRKPSSYPSNWLCPLCNTAPEDLNHLWTCPYIIPNASPRVTFQRHMTTFRNDCILHITDGLSLPDSFITDFSALDCWDFIMPSSSCLWLTRGLFPTDLIKFLNNFLPKNKILTILSPLLFQFHEQIYTDIWLPRNVFFHLWLESQTPISTPSPSSTLPTTPGFLDFMDILFYNSRWILDFTFGFSALLNSSTS</sequence>
<evidence type="ECO:0000313" key="3">
    <source>
        <dbReference type="Proteomes" id="UP000234323"/>
    </source>
</evidence>
<protein>
    <recommendedName>
        <fullName evidence="1">RNase H type-1 domain-containing protein</fullName>
    </recommendedName>
</protein>
<dbReference type="VEuPathDB" id="FungiDB:FUN_023433"/>
<gene>
    <name evidence="2" type="ORF">RhiirA4_485873</name>
</gene>
<dbReference type="InterPro" id="IPR036397">
    <property type="entry name" value="RNaseH_sf"/>
</dbReference>
<organism evidence="2 3">
    <name type="scientific">Rhizophagus irregularis</name>
    <dbReference type="NCBI Taxonomy" id="588596"/>
    <lineage>
        <taxon>Eukaryota</taxon>
        <taxon>Fungi</taxon>
        <taxon>Fungi incertae sedis</taxon>
        <taxon>Mucoromycota</taxon>
        <taxon>Glomeromycotina</taxon>
        <taxon>Glomeromycetes</taxon>
        <taxon>Glomerales</taxon>
        <taxon>Glomeraceae</taxon>
        <taxon>Rhizophagus</taxon>
    </lineage>
</organism>
<accession>A0A2I1HQP6</accession>
<reference evidence="2 3" key="1">
    <citation type="submission" date="2015-10" db="EMBL/GenBank/DDBJ databases">
        <title>Genome analyses suggest a sexual origin of heterokaryosis in a supposedly ancient asexual fungus.</title>
        <authorList>
            <person name="Ropars J."/>
            <person name="Sedzielewska K."/>
            <person name="Noel J."/>
            <person name="Charron P."/>
            <person name="Farinelli L."/>
            <person name="Marton T."/>
            <person name="Kruger M."/>
            <person name="Pelin A."/>
            <person name="Brachmann A."/>
            <person name="Corradi N."/>
        </authorList>
    </citation>
    <scope>NUCLEOTIDE SEQUENCE [LARGE SCALE GENOMIC DNA]</scope>
    <source>
        <strain evidence="2 3">A4</strain>
    </source>
</reference>
<dbReference type="VEuPathDB" id="FungiDB:RhiirA1_520000"/>